<evidence type="ECO:0000256" key="8">
    <source>
        <dbReference type="ARBA" id="ARBA00023157"/>
    </source>
</evidence>
<keyword evidence="15" id="KW-1185">Reference proteome</keyword>
<keyword evidence="2 11" id="KW-0812">Transmembrane</keyword>
<feature type="domain" description="Ig-like" evidence="13">
    <location>
        <begin position="532"/>
        <end position="618"/>
    </location>
</feature>
<protein>
    <submittedName>
        <fullName evidence="16">Cell adhesion molecule Dscam1 isoform X49</fullName>
    </submittedName>
</protein>
<keyword evidence="3 12" id="KW-0732">Signal</keyword>
<evidence type="ECO:0000256" key="2">
    <source>
        <dbReference type="ARBA" id="ARBA00022692"/>
    </source>
</evidence>
<dbReference type="SMART" id="SM00409">
    <property type="entry name" value="IG"/>
    <property type="match status" value="10"/>
</dbReference>
<dbReference type="Pfam" id="PF13927">
    <property type="entry name" value="Ig_3"/>
    <property type="match status" value="4"/>
</dbReference>
<dbReference type="CDD" id="cd00063">
    <property type="entry name" value="FN3"/>
    <property type="match status" value="6"/>
</dbReference>
<dbReference type="InterPro" id="IPR021012">
    <property type="entry name" value="Dscam1_C"/>
</dbReference>
<organism evidence="15 16">
    <name type="scientific">Drosophila suzukii</name>
    <name type="common">Spotted-wing drosophila fruit fly</name>
    <dbReference type="NCBI Taxonomy" id="28584"/>
    <lineage>
        <taxon>Eukaryota</taxon>
        <taxon>Metazoa</taxon>
        <taxon>Ecdysozoa</taxon>
        <taxon>Arthropoda</taxon>
        <taxon>Hexapoda</taxon>
        <taxon>Insecta</taxon>
        <taxon>Pterygota</taxon>
        <taxon>Neoptera</taxon>
        <taxon>Endopterygota</taxon>
        <taxon>Diptera</taxon>
        <taxon>Brachycera</taxon>
        <taxon>Muscomorpha</taxon>
        <taxon>Ephydroidea</taxon>
        <taxon>Drosophilidae</taxon>
        <taxon>Drosophila</taxon>
        <taxon>Sophophora</taxon>
    </lineage>
</organism>
<dbReference type="CDD" id="cd20958">
    <property type="entry name" value="IgI_5_Dscam"/>
    <property type="match status" value="1"/>
</dbReference>
<feature type="domain" description="Fibronectin type-III" evidence="14">
    <location>
        <begin position="1225"/>
        <end position="1318"/>
    </location>
</feature>
<feature type="domain" description="Fibronectin type-III" evidence="14">
    <location>
        <begin position="1507"/>
        <end position="1602"/>
    </location>
</feature>
<dbReference type="InterPro" id="IPR013098">
    <property type="entry name" value="Ig_I-set"/>
</dbReference>
<feature type="domain" description="Ig-like" evidence="13">
    <location>
        <begin position="1320"/>
        <end position="1402"/>
    </location>
</feature>
<dbReference type="CDD" id="cd20957">
    <property type="entry name" value="IgC2_3_Dscam"/>
    <property type="match status" value="1"/>
</dbReference>
<keyword evidence="8" id="KW-1015">Disulfide bond</keyword>
<feature type="compositionally biased region" description="Polar residues" evidence="10">
    <location>
        <begin position="1948"/>
        <end position="1973"/>
    </location>
</feature>
<dbReference type="Pfam" id="PF12355">
    <property type="entry name" value="Dscam_C"/>
    <property type="match status" value="1"/>
</dbReference>
<dbReference type="CDD" id="cd20955">
    <property type="entry name" value="IgI_1_Dscam"/>
    <property type="match status" value="1"/>
</dbReference>
<dbReference type="PROSITE" id="PS50853">
    <property type="entry name" value="FN3"/>
    <property type="match status" value="6"/>
</dbReference>
<evidence type="ECO:0000313" key="15">
    <source>
        <dbReference type="Proteomes" id="UP001652628"/>
    </source>
</evidence>
<dbReference type="Proteomes" id="UP001652628">
    <property type="component" value="Chromosome 2R"/>
</dbReference>
<reference evidence="16" key="1">
    <citation type="submission" date="2025-08" db="UniProtKB">
        <authorList>
            <consortium name="RefSeq"/>
        </authorList>
    </citation>
    <scope>IDENTIFICATION</scope>
</reference>
<feature type="compositionally biased region" description="Low complexity" evidence="10">
    <location>
        <begin position="1874"/>
        <end position="1895"/>
    </location>
</feature>
<dbReference type="Gene3D" id="2.60.40.10">
    <property type="entry name" value="Immunoglobulins"/>
    <property type="match status" value="16"/>
</dbReference>
<keyword evidence="7 11" id="KW-0472">Membrane</keyword>
<dbReference type="SMART" id="SM00060">
    <property type="entry name" value="FN3"/>
    <property type="match status" value="6"/>
</dbReference>
<dbReference type="GeneID" id="108017950"/>
<feature type="domain" description="Fibronectin type-III" evidence="14">
    <location>
        <begin position="1020"/>
        <end position="1124"/>
    </location>
</feature>
<evidence type="ECO:0000256" key="5">
    <source>
        <dbReference type="ARBA" id="ARBA00022889"/>
    </source>
</evidence>
<evidence type="ECO:0000313" key="16">
    <source>
        <dbReference type="RefSeq" id="XP_070851162.1"/>
    </source>
</evidence>
<evidence type="ECO:0000256" key="1">
    <source>
        <dbReference type="ARBA" id="ARBA00004167"/>
    </source>
</evidence>
<feature type="domain" description="Fibronectin type-III" evidence="14">
    <location>
        <begin position="921"/>
        <end position="1015"/>
    </location>
</feature>
<dbReference type="CDD" id="cd20953">
    <property type="entry name" value="IgI_2_Dscam"/>
    <property type="match status" value="1"/>
</dbReference>
<accession>A0ABM4TMG5</accession>
<keyword evidence="5" id="KW-0130">Cell adhesion</keyword>
<dbReference type="SMART" id="SM00408">
    <property type="entry name" value="IGc2"/>
    <property type="match status" value="9"/>
</dbReference>
<feature type="domain" description="Ig-like" evidence="13">
    <location>
        <begin position="623"/>
        <end position="718"/>
    </location>
</feature>
<dbReference type="PANTHER" id="PTHR10075:SF53">
    <property type="entry name" value="DOWN SYNDROME CELL ADHESION MOLECULE 1, ISOFORM BQ"/>
    <property type="match status" value="1"/>
</dbReference>
<evidence type="ECO:0000259" key="13">
    <source>
        <dbReference type="PROSITE" id="PS50835"/>
    </source>
</evidence>
<feature type="compositionally biased region" description="Polar residues" evidence="10">
    <location>
        <begin position="1803"/>
        <end position="1813"/>
    </location>
</feature>
<keyword evidence="4" id="KW-0677">Repeat</keyword>
<keyword evidence="9" id="KW-0393">Immunoglobulin domain</keyword>
<feature type="domain" description="Fibronectin type-III" evidence="14">
    <location>
        <begin position="1125"/>
        <end position="1221"/>
    </location>
</feature>
<feature type="domain" description="Ig-like" evidence="13">
    <location>
        <begin position="433"/>
        <end position="527"/>
    </location>
</feature>
<evidence type="ECO:0000256" key="7">
    <source>
        <dbReference type="ARBA" id="ARBA00023136"/>
    </source>
</evidence>
<evidence type="ECO:0000256" key="3">
    <source>
        <dbReference type="ARBA" id="ARBA00022729"/>
    </source>
</evidence>
<proteinExistence type="predicted"/>
<dbReference type="Pfam" id="PF00041">
    <property type="entry name" value="fn3"/>
    <property type="match status" value="5"/>
</dbReference>
<dbReference type="PROSITE" id="PS50835">
    <property type="entry name" value="IG_LIKE"/>
    <property type="match status" value="10"/>
</dbReference>
<dbReference type="SUPFAM" id="SSF49265">
    <property type="entry name" value="Fibronectin type III"/>
    <property type="match status" value="3"/>
</dbReference>
<dbReference type="InterPro" id="IPR003598">
    <property type="entry name" value="Ig_sub2"/>
</dbReference>
<feature type="domain" description="Ig-like" evidence="13">
    <location>
        <begin position="39"/>
        <end position="134"/>
    </location>
</feature>
<gene>
    <name evidence="16" type="primary">Dscam1</name>
</gene>
<dbReference type="Pfam" id="PF25059">
    <property type="entry name" value="FN3_DSCAM-DSCAML_C"/>
    <property type="match status" value="1"/>
</dbReference>
<feature type="region of interest" description="Disordered" evidence="10">
    <location>
        <begin position="1839"/>
        <end position="1973"/>
    </location>
</feature>
<feature type="chain" id="PRO_5046493964" evidence="12">
    <location>
        <begin position="29"/>
        <end position="1973"/>
    </location>
</feature>
<dbReference type="PROSITE" id="PS51257">
    <property type="entry name" value="PROKAR_LIPOPROTEIN"/>
    <property type="match status" value="1"/>
</dbReference>
<evidence type="ECO:0000256" key="9">
    <source>
        <dbReference type="ARBA" id="ARBA00023319"/>
    </source>
</evidence>
<evidence type="ECO:0000256" key="12">
    <source>
        <dbReference type="SAM" id="SignalP"/>
    </source>
</evidence>
<dbReference type="RefSeq" id="XP_070851162.1">
    <property type="nucleotide sequence ID" value="XM_070995061.1"/>
</dbReference>
<feature type="compositionally biased region" description="Basic and acidic residues" evidence="10">
    <location>
        <begin position="1921"/>
        <end position="1939"/>
    </location>
</feature>
<dbReference type="InterPro" id="IPR056754">
    <property type="entry name" value="DSCAM/DSCAML_C"/>
</dbReference>
<feature type="domain" description="Fibronectin type-III" evidence="14">
    <location>
        <begin position="1410"/>
        <end position="1503"/>
    </location>
</feature>
<feature type="domain" description="Ig-like" evidence="13">
    <location>
        <begin position="820"/>
        <end position="912"/>
    </location>
</feature>
<feature type="domain" description="Ig-like" evidence="13">
    <location>
        <begin position="250"/>
        <end position="343"/>
    </location>
</feature>
<dbReference type="CDD" id="cd20954">
    <property type="entry name" value="IgI_7_Dscam"/>
    <property type="match status" value="1"/>
</dbReference>
<dbReference type="SUPFAM" id="SSF48726">
    <property type="entry name" value="Immunoglobulin"/>
    <property type="match status" value="9"/>
</dbReference>
<dbReference type="PANTHER" id="PTHR10075">
    <property type="entry name" value="BASIGIN RELATED"/>
    <property type="match status" value="1"/>
</dbReference>
<dbReference type="InterPro" id="IPR003961">
    <property type="entry name" value="FN3_dom"/>
</dbReference>
<feature type="signal peptide" evidence="12">
    <location>
        <begin position="1"/>
        <end position="28"/>
    </location>
</feature>
<comment type="subcellular location">
    <subcellularLocation>
        <location evidence="1">Membrane</location>
        <topology evidence="1">Single-pass membrane protein</topology>
    </subcellularLocation>
</comment>
<feature type="region of interest" description="Disordered" evidence="10">
    <location>
        <begin position="1770"/>
        <end position="1823"/>
    </location>
</feature>
<evidence type="ECO:0000256" key="6">
    <source>
        <dbReference type="ARBA" id="ARBA00022989"/>
    </source>
</evidence>
<dbReference type="InterPro" id="IPR036116">
    <property type="entry name" value="FN3_sf"/>
</dbReference>
<evidence type="ECO:0000256" key="10">
    <source>
        <dbReference type="SAM" id="MobiDB-lite"/>
    </source>
</evidence>
<feature type="domain" description="Ig-like" evidence="13">
    <location>
        <begin position="138"/>
        <end position="233"/>
    </location>
</feature>
<evidence type="ECO:0000256" key="11">
    <source>
        <dbReference type="SAM" id="Phobius"/>
    </source>
</evidence>
<feature type="domain" description="Ig-like" evidence="13">
    <location>
        <begin position="723"/>
        <end position="815"/>
    </location>
</feature>
<dbReference type="InterPro" id="IPR003599">
    <property type="entry name" value="Ig_sub"/>
</dbReference>
<sequence>MNMPNERPKWLMLYAAVALIACGSQCFAANPPDADQKGPVFLKEPTNRIDFSNSTGAEIECKASGNPMPEIIWIRSDGTAVGDVPGLRQISSDGKLVFPPFRAEDYRQEVHAQVYACLARNQFGSIISRDVHVRAVVPQSYTVNVMDESILRGNSAILKCHIPSFVADFIVVDSWVEDEERVIYPQEDIAESDGKYLVLPSGELHIREVGPEDGYKSYQCRTKHRLTGETRLSATKGRLVITEPIGSVPPKINNINDKFQLMQVKLESDFAMQCPGQAYPVPVVRWYKFIEGTTRKQAVVLNDRVKQVSGTLIIKDAVVEDSGKYLCVVNNSVGGESVETVLTVTAPLSAKIDPPTQTVDFGRPAVFTCQYTGNPIKTVSWMKDGKAIGHSEPVLRIESVKKEDKGMYQCFVRNDQESAEASAELKLGGRFDPPVIRQAFQEETMEPGPSVFLKCVAGGNPTPEISWELDGKKIANNDRYQVGQYVTVNGDVVSYLNITSVHANDGGLYKCIAKSKVGVAEHSAKLNVYGLPYIRQMEKKAIVAGETLIVTCPVAGYPIDSIVWERDNRALPINRKQKVFPNGTLIIENVERNSDQATYTCVAKNQEGYSARGSLEVQVMVLPQIVPFAYEDLINMGDSIDLFCQIQKGDRPIKVHWSFERNAGEPGFDHLQPQMRTNRISGKTSMLSIPSATQAHTGRYTCIASNKAGTTTYSADLTVNVPPRWILEPTDKAFAQGSDAKVECKADGFPKPQVTWKKAVGDTPGEYKDLKKSDNIRVEEGTLHVDNIQKTNEGYYLCEAINGIGSGLSAVIMISVQAPPEFTEKLRNQTARRGEPAVLQCEAKGEKPIGILWNMNNMRLDPKNDNRYTIREEILSTGVMSSLSIKRTERSDSALFTCVATNAFGSDDASINMIVQEVPEMPYALKVLDKSGRSVQLSWAQPYDGNSPLDRYIIEFKRSRASWSEIDRVIVPGHTTEAQVQKLSPATTYNIRIVAENAIGTSQSSEAVTIITAEEAPSGKPQNIKVEPVNQTTMRVTWKPPPRTEWNGEILGYYVGYKLSNTNSSYVFETINFITEEGKEHNLELQNLRVYTQYSVVIQAFNKIGAGPLSEEEKQFTAEGTPSQPPSDTACTTLTSQTIRVGWVSPPLESANGVIKTYKVVYAPSDEWYDETKRHYKKTASSDTVLHGLKKYTNYTMQVLATTAGGDGVRSVPIHCQTEPDVPEAPTDVKALVMGNAAILVSWRPPAQPNGIITQYTVYSKAEGAETETKTQKVPHYQMSFEATELEKNKPYEFWVTASTTIGEGQQSKSIVAMPSDQVPAKIASFDDTFTATFKEDAKMPCLAVGAPQPEITWKIKGVEFSANDRMRVLPDGSLLIKSVNRQDAGDYSCHAENSIAKDSITHKLIVLAPPQSPHVTLSATTTDALTVKLKPHEGDTAPLHGYTLHYKPEFGEWETSEVSVDSQKHNIESLLCGSRYQVYATGFNNIGAGEASDILNTRTKGQKPKLPEKPRFIEVSSNSVSLHFKAWKDGGCPMSHFVVESKKRDQIEWNQISNNVKPDNNYVVLDLEPATWYNLRITAHNSAGFTVAEYDFATLTVTGGTIAPLDDGTGHGNVHTRIRLPAWMPEWLDLNFMVPLIATVVVVAVGICVVCVALSRRRADDMRGGQKDVYYDVVYNQTMGPGATLDKRRPDLRDELGYIAPPNRKLPPVPGSNYNTCDRIKRGTVISMEDEICPYATFHLLGFREEMDPTKAMNFQTFPHQNGHAGPVPGHAGTMLPPGHPGHVHSRSGSQSMPRANRYQRKNSQGGQSSIYTPAPEYDDPANCAEEDQYRRYTRVNSQGGSLYSGPGPEYDDPANCAPEEDQYGSQYGGPYGQPYDHYGSRGSMGRRSIGSARNPGNGSPEPPPPPPRNHDMSNSSFNDSKESNEISEAECDRDHGPRGNYGETKPAQNNSNSNKQMAQDSQPTILWQCNL</sequence>
<dbReference type="CDD" id="cd20956">
    <property type="entry name" value="IgI_4_Dscam"/>
    <property type="match status" value="1"/>
</dbReference>
<evidence type="ECO:0000256" key="4">
    <source>
        <dbReference type="ARBA" id="ARBA00022737"/>
    </source>
</evidence>
<dbReference type="InterPro" id="IPR036179">
    <property type="entry name" value="Ig-like_dom_sf"/>
</dbReference>
<keyword evidence="6 11" id="KW-1133">Transmembrane helix</keyword>
<name>A0ABM4TMG5_DROSZ</name>
<feature type="transmembrane region" description="Helical" evidence="11">
    <location>
        <begin position="1633"/>
        <end position="1655"/>
    </location>
</feature>
<feature type="domain" description="Ig-like" evidence="13">
    <location>
        <begin position="347"/>
        <end position="426"/>
    </location>
</feature>
<evidence type="ECO:0000259" key="14">
    <source>
        <dbReference type="PROSITE" id="PS50853"/>
    </source>
</evidence>
<dbReference type="Pfam" id="PF07679">
    <property type="entry name" value="I-set"/>
    <property type="match status" value="4"/>
</dbReference>
<dbReference type="InterPro" id="IPR007110">
    <property type="entry name" value="Ig-like_dom"/>
</dbReference>
<dbReference type="InterPro" id="IPR013783">
    <property type="entry name" value="Ig-like_fold"/>
</dbReference>